<gene>
    <name evidence="3" type="ORF">MCBB_1282</name>
    <name evidence="4" type="ORF">MCBB_1549</name>
</gene>
<keyword evidence="5" id="KW-1185">Reference proteome</keyword>
<proteinExistence type="predicted"/>
<dbReference type="KEGG" id="mcub:MCBB_1549"/>
<dbReference type="AlphaFoldDB" id="A0A1D3L369"/>
<protein>
    <submittedName>
        <fullName evidence="4">Transposase</fullName>
    </submittedName>
</protein>
<sequence length="352" mass="41265">MKHHLNYSKEDPNYILLEKIFKIIGSKKSQTIIASKGVKNINMMILSIKIIFTAIFFNITVEFVVSELKRDKKLRKFFKTNEVPSAVQVSEFLARFKPDTYIKMVNSILMQTKPLKRRGKRTFIVDATPVDLDYNIQRKHRSKEYLEKQDLKWSYSSSYGFYIGFKATVVIEHTSAMPVAILIHSGAPHDSKIFNEIMENLKRRRIIRKGDTILFDRGYYSYKNYQIGISKYKIVPLIFPKENFKIQKLDDKLTYPLQVFKDKKTEKKSKKLYNTLKNVLIYKIENWKRYKPVRGKIEDFFKLCKSGLSLKKLHKYTPESAERTTILTVFLAGLITTTGYNTKTALQKLSET</sequence>
<feature type="transmembrane region" description="Helical" evidence="1">
    <location>
        <begin position="44"/>
        <end position="65"/>
    </location>
</feature>
<dbReference type="GeneID" id="30412389"/>
<dbReference type="SUPFAM" id="SSF53098">
    <property type="entry name" value="Ribonuclease H-like"/>
    <property type="match status" value="1"/>
</dbReference>
<evidence type="ECO:0000256" key="1">
    <source>
        <dbReference type="SAM" id="Phobius"/>
    </source>
</evidence>
<dbReference type="InterPro" id="IPR012337">
    <property type="entry name" value="RNaseH-like_sf"/>
</dbReference>
<dbReference type="InterPro" id="IPR002559">
    <property type="entry name" value="Transposase_11"/>
</dbReference>
<dbReference type="EMBL" id="LT607756">
    <property type="protein sequence ID" value="SCG86104.1"/>
    <property type="molecule type" value="Genomic_DNA"/>
</dbReference>
<name>A0A1D3L369_9EURY</name>
<accession>A0A1D3L369</accession>
<dbReference type="Proteomes" id="UP000094707">
    <property type="component" value="Chromosome I"/>
</dbReference>
<dbReference type="OrthoDB" id="68880at2157"/>
<feature type="domain" description="Transposase IS4-like" evidence="2">
    <location>
        <begin position="119"/>
        <end position="328"/>
    </location>
</feature>
<dbReference type="PATRIC" id="fig|129848.4.peg.1299"/>
<keyword evidence="1" id="KW-0472">Membrane</keyword>
<dbReference type="GO" id="GO:0004803">
    <property type="term" value="F:transposase activity"/>
    <property type="evidence" value="ECO:0007669"/>
    <property type="project" value="InterPro"/>
</dbReference>
<dbReference type="GO" id="GO:0006313">
    <property type="term" value="P:DNA transposition"/>
    <property type="evidence" value="ECO:0007669"/>
    <property type="project" value="InterPro"/>
</dbReference>
<evidence type="ECO:0000313" key="5">
    <source>
        <dbReference type="Proteomes" id="UP000094707"/>
    </source>
</evidence>
<keyword evidence="1" id="KW-1133">Transmembrane helix</keyword>
<keyword evidence="1" id="KW-0812">Transmembrane</keyword>
<dbReference type="EMBL" id="LT607756">
    <property type="protein sequence ID" value="SCG85840.1"/>
    <property type="molecule type" value="Genomic_DNA"/>
</dbReference>
<dbReference type="Pfam" id="PF01609">
    <property type="entry name" value="DDE_Tnp_1"/>
    <property type="match status" value="1"/>
</dbReference>
<dbReference type="GO" id="GO:0003677">
    <property type="term" value="F:DNA binding"/>
    <property type="evidence" value="ECO:0007669"/>
    <property type="project" value="InterPro"/>
</dbReference>
<evidence type="ECO:0000313" key="4">
    <source>
        <dbReference type="EMBL" id="SCG86104.1"/>
    </source>
</evidence>
<reference evidence="4 5" key="1">
    <citation type="submission" date="2016-08" db="EMBL/GenBank/DDBJ databases">
        <authorList>
            <person name="Seilhamer J.J."/>
        </authorList>
    </citation>
    <scope>NUCLEOTIDE SEQUENCE [LARGE SCALE GENOMIC DNA]</scope>
    <source>
        <strain evidence="4">Buetzberg</strain>
    </source>
</reference>
<dbReference type="RefSeq" id="WP_084789871.1">
    <property type="nucleotide sequence ID" value="NZ_LT607756.1"/>
</dbReference>
<organism evidence="4 5">
    <name type="scientific">Methanobacterium congolense</name>
    <dbReference type="NCBI Taxonomy" id="118062"/>
    <lineage>
        <taxon>Archaea</taxon>
        <taxon>Methanobacteriati</taxon>
        <taxon>Methanobacteriota</taxon>
        <taxon>Methanomada group</taxon>
        <taxon>Methanobacteria</taxon>
        <taxon>Methanobacteriales</taxon>
        <taxon>Methanobacteriaceae</taxon>
        <taxon>Methanobacterium</taxon>
    </lineage>
</organism>
<evidence type="ECO:0000313" key="3">
    <source>
        <dbReference type="EMBL" id="SCG85840.1"/>
    </source>
</evidence>
<dbReference type="KEGG" id="mcub:MCBB_1282"/>
<evidence type="ECO:0000259" key="2">
    <source>
        <dbReference type="Pfam" id="PF01609"/>
    </source>
</evidence>